<protein>
    <recommendedName>
        <fullName evidence="3 9">Mitochondrial import inner membrane translocase subunit TIM22</fullName>
    </recommendedName>
</protein>
<evidence type="ECO:0000313" key="10">
    <source>
        <dbReference type="EMBL" id="KAH7318411.1"/>
    </source>
</evidence>
<comment type="caution">
    <text evidence="10">The sequence shown here is derived from an EMBL/GenBank/DDBJ whole genome shotgun (WGS) entry which is preliminary data.</text>
</comment>
<dbReference type="AlphaFoldDB" id="A0A8K0SSK1"/>
<reference evidence="10" key="1">
    <citation type="journal article" date="2021" name="Nat. Commun.">
        <title>Genetic determinants of endophytism in the Arabidopsis root mycobiome.</title>
        <authorList>
            <person name="Mesny F."/>
            <person name="Miyauchi S."/>
            <person name="Thiergart T."/>
            <person name="Pickel B."/>
            <person name="Atanasova L."/>
            <person name="Karlsson M."/>
            <person name="Huettel B."/>
            <person name="Barry K.W."/>
            <person name="Haridas S."/>
            <person name="Chen C."/>
            <person name="Bauer D."/>
            <person name="Andreopoulos W."/>
            <person name="Pangilinan J."/>
            <person name="LaButti K."/>
            <person name="Riley R."/>
            <person name="Lipzen A."/>
            <person name="Clum A."/>
            <person name="Drula E."/>
            <person name="Henrissat B."/>
            <person name="Kohler A."/>
            <person name="Grigoriev I.V."/>
            <person name="Martin F.M."/>
            <person name="Hacquard S."/>
        </authorList>
    </citation>
    <scope>NUCLEOTIDE SEQUENCE</scope>
    <source>
        <strain evidence="10">MPI-CAGE-CH-0235</strain>
    </source>
</reference>
<evidence type="ECO:0000256" key="2">
    <source>
        <dbReference type="ARBA" id="ARBA00008444"/>
    </source>
</evidence>
<comment type="subunit">
    <text evidence="9">Component of the TIM22 complex.</text>
</comment>
<comment type="similarity">
    <text evidence="2 9">Belongs to the Tim17/Tim22/Tim23 family.</text>
</comment>
<keyword evidence="11" id="KW-1185">Reference proteome</keyword>
<dbReference type="Pfam" id="PF02466">
    <property type="entry name" value="Tim17"/>
    <property type="match status" value="1"/>
</dbReference>
<accession>A0A8K0SSK1</accession>
<comment type="function">
    <text evidence="9">Essential core component of the TIM22 complex, a complex that mediates the import and insertion of multi-pass transmembrane proteins into the mitochondrial inner membrane. In the TIM22 complex, it constitutes the voltage-activated and signal-gated channel. Forms a twin-pore translocase that uses the membrane potential as external driving force in 2 voltage-dependent steps.</text>
</comment>
<keyword evidence="8 9" id="KW-0472">Membrane</keyword>
<dbReference type="GO" id="GO:0042721">
    <property type="term" value="C:TIM22 mitochondrial import inner membrane insertion complex"/>
    <property type="evidence" value="ECO:0007669"/>
    <property type="project" value="UniProtKB-UniRule"/>
</dbReference>
<dbReference type="GO" id="GO:0008320">
    <property type="term" value="F:protein transmembrane transporter activity"/>
    <property type="evidence" value="ECO:0007669"/>
    <property type="project" value="UniProtKB-UniRule"/>
</dbReference>
<keyword evidence="6 9" id="KW-1133">Transmembrane helix</keyword>
<evidence type="ECO:0000256" key="1">
    <source>
        <dbReference type="ARBA" id="ARBA00004448"/>
    </source>
</evidence>
<feature type="transmembrane region" description="Helical" evidence="9">
    <location>
        <begin position="118"/>
        <end position="137"/>
    </location>
</feature>
<feature type="transmembrane region" description="Helical" evidence="9">
    <location>
        <begin position="12"/>
        <end position="35"/>
    </location>
</feature>
<dbReference type="InterPro" id="IPR039175">
    <property type="entry name" value="TIM22"/>
</dbReference>
<evidence type="ECO:0000256" key="9">
    <source>
        <dbReference type="RuleBase" id="RU367038"/>
    </source>
</evidence>
<organism evidence="10 11">
    <name type="scientific">Stachybotrys elegans</name>
    <dbReference type="NCBI Taxonomy" id="80388"/>
    <lineage>
        <taxon>Eukaryota</taxon>
        <taxon>Fungi</taxon>
        <taxon>Dikarya</taxon>
        <taxon>Ascomycota</taxon>
        <taxon>Pezizomycotina</taxon>
        <taxon>Sordariomycetes</taxon>
        <taxon>Hypocreomycetidae</taxon>
        <taxon>Hypocreales</taxon>
        <taxon>Stachybotryaceae</taxon>
        <taxon>Stachybotrys</taxon>
    </lineage>
</organism>
<dbReference type="EMBL" id="JAGPNK010000007">
    <property type="protein sequence ID" value="KAH7318411.1"/>
    <property type="molecule type" value="Genomic_DNA"/>
</dbReference>
<name>A0A8K0SSK1_9HYPO</name>
<sequence length="144" mass="15054">MQGAMESCFGKMAMSGVMGFGLGGVFGLFMASMSYDTPYGGAMPNQPSIPLKEQLRIGFKDMGTRSWSMAKNFGRVGGLFSGIECGVEGLRAKNDLWNSAASGFLTGGILARNAGPQAMALGGMGFAAFSVAIDAYMHQAPKDE</sequence>
<keyword evidence="7 9" id="KW-0496">Mitochondrion</keyword>
<gene>
    <name evidence="10" type="ORF">B0I35DRAFT_353925</name>
</gene>
<keyword evidence="9" id="KW-0811">Translocation</keyword>
<keyword evidence="4 9" id="KW-0812">Transmembrane</keyword>
<evidence type="ECO:0000313" key="11">
    <source>
        <dbReference type="Proteomes" id="UP000813444"/>
    </source>
</evidence>
<dbReference type="Proteomes" id="UP000813444">
    <property type="component" value="Unassembled WGS sequence"/>
</dbReference>
<evidence type="ECO:0000256" key="4">
    <source>
        <dbReference type="ARBA" id="ARBA00022692"/>
    </source>
</evidence>
<keyword evidence="5 9" id="KW-0999">Mitochondrion inner membrane</keyword>
<evidence type="ECO:0000256" key="8">
    <source>
        <dbReference type="ARBA" id="ARBA00023136"/>
    </source>
</evidence>
<keyword evidence="9" id="KW-0813">Transport</keyword>
<proteinExistence type="inferred from homology"/>
<dbReference type="GO" id="GO:0030943">
    <property type="term" value="F:mitochondrion targeting sequence binding"/>
    <property type="evidence" value="ECO:0007669"/>
    <property type="project" value="TreeGrafter"/>
</dbReference>
<evidence type="ECO:0000256" key="7">
    <source>
        <dbReference type="ARBA" id="ARBA00023128"/>
    </source>
</evidence>
<evidence type="ECO:0000256" key="5">
    <source>
        <dbReference type="ARBA" id="ARBA00022792"/>
    </source>
</evidence>
<evidence type="ECO:0000256" key="6">
    <source>
        <dbReference type="ARBA" id="ARBA00022989"/>
    </source>
</evidence>
<dbReference type="PANTHER" id="PTHR14110">
    <property type="entry name" value="MITOCHONDRIAL IMPORT INNER MEMBRANE TRANSLOCASE SUBUNIT TIM22"/>
    <property type="match status" value="1"/>
</dbReference>
<dbReference type="OrthoDB" id="75343at2759"/>
<keyword evidence="9" id="KW-0653">Protein transport</keyword>
<dbReference type="PANTHER" id="PTHR14110:SF0">
    <property type="entry name" value="MITOCHONDRIAL IMPORT INNER MEMBRANE TRANSLOCASE SUBUNIT TIM22"/>
    <property type="match status" value="1"/>
</dbReference>
<comment type="subcellular location">
    <subcellularLocation>
        <location evidence="1 9">Mitochondrion inner membrane</location>
        <topology evidence="1 9">Multi-pass membrane protein</topology>
    </subcellularLocation>
</comment>
<evidence type="ECO:0000256" key="3">
    <source>
        <dbReference type="ARBA" id="ARBA00020722"/>
    </source>
</evidence>
<dbReference type="GO" id="GO:0045039">
    <property type="term" value="P:protein insertion into mitochondrial inner membrane"/>
    <property type="evidence" value="ECO:0007669"/>
    <property type="project" value="UniProtKB-UniRule"/>
</dbReference>